<reference evidence="4 5" key="1">
    <citation type="journal article" date="2011" name="J. Bacteriol.">
        <title>Complete genome of the cellulolytic ruminal bacterium Ruminococcus albus 7.</title>
        <authorList>
            <person name="Suen G."/>
            <person name="Stevenson D.M."/>
            <person name="Bruce D.C."/>
            <person name="Chertkov O."/>
            <person name="Copeland A."/>
            <person name="Cheng J.F."/>
            <person name="Detter C."/>
            <person name="Detter J.C."/>
            <person name="Goodwin L.A."/>
            <person name="Han C.S."/>
            <person name="Hauser L.J."/>
            <person name="Ivanova N.N."/>
            <person name="Kyrpides N.C."/>
            <person name="Land M.L."/>
            <person name="Lapidus A."/>
            <person name="Lucas S."/>
            <person name="Ovchinnikova G."/>
            <person name="Pitluck S."/>
            <person name="Tapia R."/>
            <person name="Woyke T."/>
            <person name="Boyum J."/>
            <person name="Mead D."/>
            <person name="Weimer P.J."/>
        </authorList>
    </citation>
    <scope>NUCLEOTIDE SEQUENCE [LARGE SCALE GENOMIC DNA]</scope>
    <source>
        <strain evidence="5">ATCC 27210 / DSM 20455 / JCM 14654 / NCDO 2250 / 7</strain>
    </source>
</reference>
<dbReference type="eggNOG" id="COG1879">
    <property type="taxonomic scope" value="Bacteria"/>
</dbReference>
<evidence type="ECO:0000256" key="1">
    <source>
        <dbReference type="ARBA" id="ARBA00004196"/>
    </source>
</evidence>
<evidence type="ECO:0000259" key="3">
    <source>
        <dbReference type="Pfam" id="PF13407"/>
    </source>
</evidence>
<dbReference type="InterPro" id="IPR028082">
    <property type="entry name" value="Peripla_BP_I"/>
</dbReference>
<dbReference type="PANTHER" id="PTHR30036">
    <property type="entry name" value="D-XYLOSE-BINDING PERIPLASMIC PROTEIN"/>
    <property type="match status" value="1"/>
</dbReference>
<feature type="domain" description="Periplasmic binding protein" evidence="3">
    <location>
        <begin position="49"/>
        <end position="315"/>
    </location>
</feature>
<evidence type="ECO:0000313" key="5">
    <source>
        <dbReference type="Proteomes" id="UP000006919"/>
    </source>
</evidence>
<dbReference type="InterPro" id="IPR050555">
    <property type="entry name" value="Bact_Solute-Bind_Prot2"/>
</dbReference>
<comment type="similarity">
    <text evidence="2">Belongs to the bacterial solute-binding protein 2 family.</text>
</comment>
<dbReference type="Pfam" id="PF13407">
    <property type="entry name" value="Peripla_BP_4"/>
    <property type="match status" value="1"/>
</dbReference>
<organism evidence="4 5">
    <name type="scientific">Ruminococcus albus (strain ATCC 27210 / DSM 20455 / JCM 14654 / NCDO 2250 / 7)</name>
    <dbReference type="NCBI Taxonomy" id="697329"/>
    <lineage>
        <taxon>Bacteria</taxon>
        <taxon>Bacillati</taxon>
        <taxon>Bacillota</taxon>
        <taxon>Clostridia</taxon>
        <taxon>Eubacteriales</taxon>
        <taxon>Oscillospiraceae</taxon>
        <taxon>Ruminococcus</taxon>
    </lineage>
</organism>
<dbReference type="Gene3D" id="3.40.50.2300">
    <property type="match status" value="2"/>
</dbReference>
<comment type="subcellular location">
    <subcellularLocation>
        <location evidence="1">Cell envelope</location>
    </subcellularLocation>
</comment>
<accession>E6UGX1</accession>
<dbReference type="PANTHER" id="PTHR30036:SF7">
    <property type="entry name" value="ABC TRANSPORTER PERIPLASMIC-BINDING PROTEIN YPHF"/>
    <property type="match status" value="1"/>
</dbReference>
<gene>
    <name evidence="4" type="ordered locus">Rumal_0609</name>
</gene>
<dbReference type="HOGENOM" id="CLU_037628_3_3_9"/>
<sequence length="347" mass="38759">MKRIISTVLCVSVLLCMTGCEKKKESAVAFDPAPPFSALTEIKEGRKDVYLIIKDLESSYWRIVVEGAKAGSVDFDCNLYYSGCNNESDWESQSRLMDEAVTAGADAILLSPNDSVKLSEKIDEVYSKGVRIVLVDTAANTEHYDVCYMTDNLMAGQLASEEMMRQLRSKGYSDDEKLEIGVQVITTTSQTINERLAGFLQYWARYAPDNWTIISDIKYNDGDIEKGYECAEELLRDYPAMKGVFGTNNSSAFTLASVLKKHNRKDIALVGFDYSAEIAELIEDGDYAVSTVLQRQYEMAYEGIKTALELTEGKEIEQKFVDTGIVVVNAENYNDPDVLEALDHNRG</sequence>
<dbReference type="KEGG" id="ral:Rumal_0609"/>
<dbReference type="CDD" id="cd20008">
    <property type="entry name" value="PBP1_ABC_sugar_binding-like"/>
    <property type="match status" value="1"/>
</dbReference>
<dbReference type="AlphaFoldDB" id="E6UGX1"/>
<evidence type="ECO:0000256" key="2">
    <source>
        <dbReference type="ARBA" id="ARBA00007639"/>
    </source>
</evidence>
<dbReference type="Proteomes" id="UP000006919">
    <property type="component" value="Chromosome"/>
</dbReference>
<dbReference type="GO" id="GO:0030246">
    <property type="term" value="F:carbohydrate binding"/>
    <property type="evidence" value="ECO:0007669"/>
    <property type="project" value="TreeGrafter"/>
</dbReference>
<dbReference type="GO" id="GO:0030288">
    <property type="term" value="C:outer membrane-bounded periplasmic space"/>
    <property type="evidence" value="ECO:0007669"/>
    <property type="project" value="TreeGrafter"/>
</dbReference>
<dbReference type="SUPFAM" id="SSF53822">
    <property type="entry name" value="Periplasmic binding protein-like I"/>
    <property type="match status" value="1"/>
</dbReference>
<name>E6UGX1_RUMA7</name>
<protein>
    <submittedName>
        <fullName evidence="4">Periplasmic binding protein/LacI transcriptional regulator</fullName>
    </submittedName>
</protein>
<dbReference type="STRING" id="697329.Rumal_0609"/>
<dbReference type="InterPro" id="IPR025997">
    <property type="entry name" value="SBP_2_dom"/>
</dbReference>
<dbReference type="EMBL" id="CP002403">
    <property type="protein sequence ID" value="ADU21158.1"/>
    <property type="molecule type" value="Genomic_DNA"/>
</dbReference>
<dbReference type="RefSeq" id="WP_013497349.1">
    <property type="nucleotide sequence ID" value="NC_014833.1"/>
</dbReference>
<evidence type="ECO:0000313" key="4">
    <source>
        <dbReference type="EMBL" id="ADU21158.1"/>
    </source>
</evidence>
<dbReference type="OrthoDB" id="569491at2"/>
<proteinExistence type="inferred from homology"/>